<accession>A0A4Z2GYA7</accession>
<evidence type="ECO:0000313" key="2">
    <source>
        <dbReference type="Proteomes" id="UP000314294"/>
    </source>
</evidence>
<dbReference type="OrthoDB" id="8962422at2759"/>
<dbReference type="EMBL" id="SRLO01000397">
    <property type="protein sequence ID" value="TNN57753.1"/>
    <property type="molecule type" value="Genomic_DNA"/>
</dbReference>
<reference evidence="1 2" key="1">
    <citation type="submission" date="2019-03" db="EMBL/GenBank/DDBJ databases">
        <title>First draft genome of Liparis tanakae, snailfish: a comprehensive survey of snailfish specific genes.</title>
        <authorList>
            <person name="Kim W."/>
            <person name="Song I."/>
            <person name="Jeong J.-H."/>
            <person name="Kim D."/>
            <person name="Kim S."/>
            <person name="Ryu S."/>
            <person name="Song J.Y."/>
            <person name="Lee S.K."/>
        </authorList>
    </citation>
    <scope>NUCLEOTIDE SEQUENCE [LARGE SCALE GENOMIC DNA]</scope>
    <source>
        <tissue evidence="1">Muscle</tissue>
    </source>
</reference>
<comment type="caution">
    <text evidence="1">The sequence shown here is derived from an EMBL/GenBank/DDBJ whole genome shotgun (WGS) entry which is preliminary data.</text>
</comment>
<gene>
    <name evidence="1" type="ORF">EYF80_032031</name>
</gene>
<dbReference type="Proteomes" id="UP000314294">
    <property type="component" value="Unassembled WGS sequence"/>
</dbReference>
<organism evidence="1 2">
    <name type="scientific">Liparis tanakae</name>
    <name type="common">Tanaka's snailfish</name>
    <dbReference type="NCBI Taxonomy" id="230148"/>
    <lineage>
        <taxon>Eukaryota</taxon>
        <taxon>Metazoa</taxon>
        <taxon>Chordata</taxon>
        <taxon>Craniata</taxon>
        <taxon>Vertebrata</taxon>
        <taxon>Euteleostomi</taxon>
        <taxon>Actinopterygii</taxon>
        <taxon>Neopterygii</taxon>
        <taxon>Teleostei</taxon>
        <taxon>Neoteleostei</taxon>
        <taxon>Acanthomorphata</taxon>
        <taxon>Eupercaria</taxon>
        <taxon>Perciformes</taxon>
        <taxon>Cottioidei</taxon>
        <taxon>Cottales</taxon>
        <taxon>Liparidae</taxon>
        <taxon>Liparis</taxon>
    </lineage>
</organism>
<sequence length="115" mass="12968">MDEQMDGWADGRMDGQMDGWMDGWMDGRKDGWRDGGMKCDHLFGTTQRMAFRSEPRNGRTFLLHQQLQLISDRLVPLGDVHVQRVVATGLLIRGLLPALKRLQQALPGLGAHVID</sequence>
<dbReference type="AlphaFoldDB" id="A0A4Z2GYA7"/>
<evidence type="ECO:0000313" key="1">
    <source>
        <dbReference type="EMBL" id="TNN57753.1"/>
    </source>
</evidence>
<keyword evidence="2" id="KW-1185">Reference proteome</keyword>
<name>A0A4Z2GYA7_9TELE</name>
<protein>
    <submittedName>
        <fullName evidence="1">Uncharacterized protein</fullName>
    </submittedName>
</protein>
<proteinExistence type="predicted"/>